<proteinExistence type="evidence at transcript level"/>
<sequence>IFEKAKRTLPLQIRVPRRCTSGCFQVQTPRCHDPDSGSSKWTSPSFRTTISSTMRTASAAPTPQRPPTSIIHISPRCTAARSPRCRRIHSVATWCPVRHDKIAGRRRR</sequence>
<organism evidence="1">
    <name type="scientific">Drosophila melanogaster</name>
    <name type="common">Fruit fly</name>
    <dbReference type="NCBI Taxonomy" id="7227"/>
    <lineage>
        <taxon>Eukaryota</taxon>
        <taxon>Metazoa</taxon>
        <taxon>Ecdysozoa</taxon>
        <taxon>Arthropoda</taxon>
        <taxon>Hexapoda</taxon>
        <taxon>Insecta</taxon>
        <taxon>Pterygota</taxon>
        <taxon>Neoptera</taxon>
        <taxon>Endopterygota</taxon>
        <taxon>Diptera</taxon>
        <taxon>Brachycera</taxon>
        <taxon>Muscomorpha</taxon>
        <taxon>Ephydroidea</taxon>
        <taxon>Drosophilidae</taxon>
        <taxon>Drosophila</taxon>
        <taxon>Sophophora</taxon>
    </lineage>
</organism>
<protein>
    <submittedName>
        <fullName evidence="1">MIP21567p</fullName>
    </submittedName>
</protein>
<dbReference type="AlphaFoldDB" id="D5AEN7"/>
<reference evidence="1" key="1">
    <citation type="submission" date="2010-04" db="EMBL/GenBank/DDBJ databases">
        <authorList>
            <person name="Carlson J."/>
            <person name="Booth B."/>
            <person name="Frise E."/>
            <person name="Sandler J."/>
            <person name="Wan K."/>
            <person name="Yu C."/>
            <person name="Celniker S."/>
        </authorList>
    </citation>
    <scope>NUCLEOTIDE SEQUENCE</scope>
</reference>
<feature type="non-terminal residue" evidence="1">
    <location>
        <position position="1"/>
    </location>
</feature>
<evidence type="ECO:0000313" key="1">
    <source>
        <dbReference type="EMBL" id="ADF50361.1"/>
    </source>
</evidence>
<name>D5AEN7_DROME</name>
<dbReference type="EMBL" id="BT124774">
    <property type="protein sequence ID" value="ADF50361.1"/>
    <property type="molecule type" value="mRNA"/>
</dbReference>
<accession>D5AEN7</accession>
<gene>
    <name evidence="1" type="primary">spir-RD</name>
</gene>